<protein>
    <submittedName>
        <fullName evidence="6">Extracellular solute-binding protein</fullName>
    </submittedName>
</protein>
<keyword evidence="7" id="KW-1185">Reference proteome</keyword>
<evidence type="ECO:0000256" key="3">
    <source>
        <dbReference type="ARBA" id="ARBA00023136"/>
    </source>
</evidence>
<keyword evidence="3" id="KW-0472">Membrane</keyword>
<dbReference type="InterPro" id="IPR050490">
    <property type="entry name" value="Bact_solute-bd_prot1"/>
</dbReference>
<keyword evidence="5" id="KW-0449">Lipoprotein</keyword>
<organism evidence="6 7">
    <name type="scientific">Paenibacillus vulneris</name>
    <dbReference type="NCBI Taxonomy" id="1133364"/>
    <lineage>
        <taxon>Bacteria</taxon>
        <taxon>Bacillati</taxon>
        <taxon>Bacillota</taxon>
        <taxon>Bacilli</taxon>
        <taxon>Bacillales</taxon>
        <taxon>Paenibacillaceae</taxon>
        <taxon>Paenibacillus</taxon>
    </lineage>
</organism>
<evidence type="ECO:0000256" key="5">
    <source>
        <dbReference type="ARBA" id="ARBA00023288"/>
    </source>
</evidence>
<gene>
    <name evidence="6" type="ORF">ACFQ4B_21410</name>
</gene>
<dbReference type="Gene3D" id="3.40.190.10">
    <property type="entry name" value="Periplasmic binding protein-like II"/>
    <property type="match status" value="2"/>
</dbReference>
<keyword evidence="4" id="KW-0564">Palmitate</keyword>
<keyword evidence="2" id="KW-0732">Signal</keyword>
<dbReference type="Proteomes" id="UP001597180">
    <property type="component" value="Unassembled WGS sequence"/>
</dbReference>
<proteinExistence type="predicted"/>
<dbReference type="SUPFAM" id="SSF53850">
    <property type="entry name" value="Periplasmic binding protein-like II"/>
    <property type="match status" value="1"/>
</dbReference>
<reference evidence="7" key="1">
    <citation type="journal article" date="2019" name="Int. J. Syst. Evol. Microbiol.">
        <title>The Global Catalogue of Microorganisms (GCM) 10K type strain sequencing project: providing services to taxonomists for standard genome sequencing and annotation.</title>
        <authorList>
            <consortium name="The Broad Institute Genomics Platform"/>
            <consortium name="The Broad Institute Genome Sequencing Center for Infectious Disease"/>
            <person name="Wu L."/>
            <person name="Ma J."/>
        </authorList>
    </citation>
    <scope>NUCLEOTIDE SEQUENCE [LARGE SCALE GENOMIC DNA]</scope>
    <source>
        <strain evidence="7">CCUG 53270</strain>
    </source>
</reference>
<dbReference type="RefSeq" id="WP_345588398.1">
    <property type="nucleotide sequence ID" value="NZ_BAABJG010000015.1"/>
</dbReference>
<accession>A0ABW3UTC2</accession>
<comment type="caution">
    <text evidence="6">The sequence shown here is derived from an EMBL/GenBank/DDBJ whole genome shotgun (WGS) entry which is preliminary data.</text>
</comment>
<evidence type="ECO:0000313" key="6">
    <source>
        <dbReference type="EMBL" id="MFD1222679.1"/>
    </source>
</evidence>
<sequence length="503" mass="56469">MSKKNAGIKLCSLQVSLALLLAACGGGGGEEANSVEQEGGKQGKPTQISILSSFYSQEPPSEDNPIIKEIEKRTNTKLNIAWTSSNNYTDKLNVTLASGELPDLILTTDPLNSSVIKGMAAQGAFWDLTNLYKNYPNLAKFPEETWKNLAYADGHNYGIPRVRPVYGQNGVSIRRDWLDKLGLKMPTNMDELYEAMKAFTNNDPDGNGKNDTYGVILNIRTFENVFNKTIGDWKAQDGKLVPTVYLSTEKDALMYANKLYKEKLIPEDFLMLKPSQILDMLKAGKAGVATQAIDQVWNITAELRKQKPDAYMEPIVSLNGVSETEIGSFGMFLIPKTVPEAKLKKIMEFMDYGASAEGSDLANFGFKDVHFVEKDGFKIPTEQAVKDNVSQQAFGQIFLSYNKYLKAYVPGIPKEYYDRHVKIMDERAKNAVNDPSVGVDSEAWIKFWPEYNKKITDMKLHVIMGKEPIEKWEAFVNQLKTEPNFTKIVQEMSESYVKRNSTK</sequence>
<keyword evidence="1" id="KW-1003">Cell membrane</keyword>
<dbReference type="PANTHER" id="PTHR43649:SF33">
    <property type="entry name" value="POLYGALACTURONAN_RHAMNOGALACTURONAN-BINDING PROTEIN YTCQ"/>
    <property type="match status" value="1"/>
</dbReference>
<evidence type="ECO:0000313" key="7">
    <source>
        <dbReference type="Proteomes" id="UP001597180"/>
    </source>
</evidence>
<name>A0ABW3UTC2_9BACL</name>
<dbReference type="EMBL" id="JBHTLU010000031">
    <property type="protein sequence ID" value="MFD1222679.1"/>
    <property type="molecule type" value="Genomic_DNA"/>
</dbReference>
<dbReference type="PROSITE" id="PS51257">
    <property type="entry name" value="PROKAR_LIPOPROTEIN"/>
    <property type="match status" value="1"/>
</dbReference>
<dbReference type="PANTHER" id="PTHR43649">
    <property type="entry name" value="ARABINOSE-BINDING PROTEIN-RELATED"/>
    <property type="match status" value="1"/>
</dbReference>
<evidence type="ECO:0000256" key="2">
    <source>
        <dbReference type="ARBA" id="ARBA00022729"/>
    </source>
</evidence>
<evidence type="ECO:0000256" key="1">
    <source>
        <dbReference type="ARBA" id="ARBA00022475"/>
    </source>
</evidence>
<dbReference type="Pfam" id="PF13416">
    <property type="entry name" value="SBP_bac_8"/>
    <property type="match status" value="1"/>
</dbReference>
<dbReference type="InterPro" id="IPR006059">
    <property type="entry name" value="SBP"/>
</dbReference>
<evidence type="ECO:0000256" key="4">
    <source>
        <dbReference type="ARBA" id="ARBA00023139"/>
    </source>
</evidence>